<gene>
    <name evidence="2" type="ORF">PSJ8397_02958</name>
</gene>
<evidence type="ECO:0000259" key="1">
    <source>
        <dbReference type="Pfam" id="PF16242"/>
    </source>
</evidence>
<dbReference type="RefSeq" id="WP_085865342.1">
    <property type="nucleotide sequence ID" value="NZ_FWFT01000005.1"/>
</dbReference>
<dbReference type="Gene3D" id="2.30.110.10">
    <property type="entry name" value="Electron Transport, Fmn-binding Protein, Chain A"/>
    <property type="match status" value="1"/>
</dbReference>
<dbReference type="OrthoDB" id="1432662at2"/>
<organism evidence="2 3">
    <name type="scientific">Pseudooctadecabacter jejudonensis</name>
    <dbReference type="NCBI Taxonomy" id="1391910"/>
    <lineage>
        <taxon>Bacteria</taxon>
        <taxon>Pseudomonadati</taxon>
        <taxon>Pseudomonadota</taxon>
        <taxon>Alphaproteobacteria</taxon>
        <taxon>Rhodobacterales</taxon>
        <taxon>Paracoccaceae</taxon>
        <taxon>Pseudooctadecabacter</taxon>
    </lineage>
</organism>
<feature type="domain" description="General stress protein FMN-binding split barrel" evidence="1">
    <location>
        <begin position="7"/>
        <end position="154"/>
    </location>
</feature>
<name>A0A1Y5T4Y1_9RHOB</name>
<accession>A0A1Y5T4Y1</accession>
<evidence type="ECO:0000313" key="3">
    <source>
        <dbReference type="Proteomes" id="UP000193623"/>
    </source>
</evidence>
<sequence>MKDVSHDKSARFWDAMEDVDGGMLGLATGPLIPMTPQVRDDGKDGKIYFLTADGNSLYVAATEGPKPARFVVADRGEGIWADIEGELAVENDKALIDEFWSPFAAAWFDDGKEDPDVRLMSFTPKTAEATLTDDNPLKFFYEMAKANVTDDKPDLDGWKGKIVF</sequence>
<dbReference type="InterPro" id="IPR038725">
    <property type="entry name" value="YdaG_split_barrel_FMN-bd"/>
</dbReference>
<dbReference type="EMBL" id="FWFT01000005">
    <property type="protein sequence ID" value="SLN55974.1"/>
    <property type="molecule type" value="Genomic_DNA"/>
</dbReference>
<reference evidence="2 3" key="1">
    <citation type="submission" date="2017-03" db="EMBL/GenBank/DDBJ databases">
        <authorList>
            <person name="Afonso C.L."/>
            <person name="Miller P.J."/>
            <person name="Scott M.A."/>
            <person name="Spackman E."/>
            <person name="Goraichik I."/>
            <person name="Dimitrov K.M."/>
            <person name="Suarez D.L."/>
            <person name="Swayne D.E."/>
        </authorList>
    </citation>
    <scope>NUCLEOTIDE SEQUENCE [LARGE SCALE GENOMIC DNA]</scope>
    <source>
        <strain evidence="2 3">CECT 8397</strain>
    </source>
</reference>
<dbReference type="InterPro" id="IPR012349">
    <property type="entry name" value="Split_barrel_FMN-bd"/>
</dbReference>
<dbReference type="SUPFAM" id="SSF50475">
    <property type="entry name" value="FMN-binding split barrel"/>
    <property type="match status" value="1"/>
</dbReference>
<evidence type="ECO:0000313" key="2">
    <source>
        <dbReference type="EMBL" id="SLN55974.1"/>
    </source>
</evidence>
<proteinExistence type="predicted"/>
<protein>
    <recommendedName>
        <fullName evidence="1">General stress protein FMN-binding split barrel domain-containing protein</fullName>
    </recommendedName>
</protein>
<dbReference type="PANTHER" id="PTHR34818">
    <property type="entry name" value="PROTEIN BLI-3"/>
    <property type="match status" value="1"/>
</dbReference>
<dbReference type="AlphaFoldDB" id="A0A1Y5T4Y1"/>
<dbReference type="PANTHER" id="PTHR34818:SF1">
    <property type="entry name" value="PROTEIN BLI-3"/>
    <property type="match status" value="1"/>
</dbReference>
<keyword evidence="3" id="KW-1185">Reference proteome</keyword>
<dbReference type="Proteomes" id="UP000193623">
    <property type="component" value="Unassembled WGS sequence"/>
</dbReference>
<dbReference type="Pfam" id="PF16242">
    <property type="entry name" value="Pyrid_ox_like"/>
    <property type="match status" value="1"/>
</dbReference>
<dbReference type="InterPro" id="IPR052917">
    <property type="entry name" value="Stress-Dev_Protein"/>
</dbReference>